<keyword evidence="3" id="KW-1185">Reference proteome</keyword>
<protein>
    <submittedName>
        <fullName evidence="2">Uncharacterized protein</fullName>
    </submittedName>
</protein>
<feature type="non-terminal residue" evidence="2">
    <location>
        <position position="1"/>
    </location>
</feature>
<proteinExistence type="predicted"/>
<feature type="region of interest" description="Disordered" evidence="1">
    <location>
        <begin position="1"/>
        <end position="42"/>
    </location>
</feature>
<evidence type="ECO:0000313" key="3">
    <source>
        <dbReference type="Proteomes" id="UP000269945"/>
    </source>
</evidence>
<evidence type="ECO:0000256" key="1">
    <source>
        <dbReference type="SAM" id="MobiDB-lite"/>
    </source>
</evidence>
<name>A0A9X9LKV3_GULGU</name>
<gene>
    <name evidence="2" type="ORF">BN2614_LOCUS1</name>
</gene>
<sequence length="59" mass="5611">MLPRAGVDAGMLLPSTGRSPGGSSPPRQSGGSSPPGRAGACWGVRVPLAVSGGSSPPGQ</sequence>
<accession>A0A9X9LKV3</accession>
<dbReference type="AlphaFoldDB" id="A0A9X9LKV3"/>
<organism evidence="2 3">
    <name type="scientific">Gulo gulo</name>
    <name type="common">Wolverine</name>
    <name type="synonym">Gluton</name>
    <dbReference type="NCBI Taxonomy" id="48420"/>
    <lineage>
        <taxon>Eukaryota</taxon>
        <taxon>Metazoa</taxon>
        <taxon>Chordata</taxon>
        <taxon>Craniata</taxon>
        <taxon>Vertebrata</taxon>
        <taxon>Euteleostomi</taxon>
        <taxon>Mammalia</taxon>
        <taxon>Eutheria</taxon>
        <taxon>Laurasiatheria</taxon>
        <taxon>Carnivora</taxon>
        <taxon>Caniformia</taxon>
        <taxon>Musteloidea</taxon>
        <taxon>Mustelidae</taxon>
        <taxon>Guloninae</taxon>
        <taxon>Gulo</taxon>
    </lineage>
</organism>
<dbReference type="Proteomes" id="UP000269945">
    <property type="component" value="Unassembled WGS sequence"/>
</dbReference>
<feature type="compositionally biased region" description="Low complexity" evidence="1">
    <location>
        <begin position="14"/>
        <end position="37"/>
    </location>
</feature>
<dbReference type="EMBL" id="CYRY02006520">
    <property type="protein sequence ID" value="VCW70887.1"/>
    <property type="molecule type" value="Genomic_DNA"/>
</dbReference>
<evidence type="ECO:0000313" key="2">
    <source>
        <dbReference type="EMBL" id="VCW70887.1"/>
    </source>
</evidence>
<reference evidence="2 3" key="1">
    <citation type="submission" date="2018-10" db="EMBL/GenBank/DDBJ databases">
        <authorList>
            <person name="Ekblom R."/>
            <person name="Jareborg N."/>
        </authorList>
    </citation>
    <scope>NUCLEOTIDE SEQUENCE [LARGE SCALE GENOMIC DNA]</scope>
    <source>
        <tissue evidence="2">Muscle</tissue>
    </source>
</reference>
<comment type="caution">
    <text evidence="2">The sequence shown here is derived from an EMBL/GenBank/DDBJ whole genome shotgun (WGS) entry which is preliminary data.</text>
</comment>